<name>A0ABQ0JTH3_9BACT</name>
<gene>
    <name evidence="2" type="ORF">BROSI_A0515</name>
</gene>
<evidence type="ECO:0000313" key="3">
    <source>
        <dbReference type="Proteomes" id="UP000032309"/>
    </source>
</evidence>
<accession>A0ABQ0JTH3</accession>
<dbReference type="EMBL" id="BAFN01000001">
    <property type="protein sequence ID" value="GAN32011.1"/>
    <property type="molecule type" value="Genomic_DNA"/>
</dbReference>
<feature type="region of interest" description="Disordered" evidence="1">
    <location>
        <begin position="30"/>
        <end position="59"/>
    </location>
</feature>
<proteinExistence type="predicted"/>
<sequence>MGNQGFLKWLERRICAEIDTLSNKTFIKEYHEHDSSKSSKRSRNKMSIDPLDRKKQEMF</sequence>
<reference evidence="3" key="1">
    <citation type="journal article" date="2015" name="Genome Announc.">
        <title>Draft Genome Sequence of an Anaerobic Ammonium-Oxidizing Bacterium, "Candidatus Brocadia sinica".</title>
        <authorList>
            <person name="Oshiki M."/>
            <person name="Shinyako-Hata K."/>
            <person name="Satoh H."/>
            <person name="Okabe S."/>
        </authorList>
    </citation>
    <scope>NUCLEOTIDE SEQUENCE [LARGE SCALE GENOMIC DNA]</scope>
    <source>
        <strain evidence="3">JPN1</strain>
    </source>
</reference>
<feature type="compositionally biased region" description="Basic and acidic residues" evidence="1">
    <location>
        <begin position="50"/>
        <end position="59"/>
    </location>
</feature>
<protein>
    <submittedName>
        <fullName evidence="2">Uncharacterized protein</fullName>
    </submittedName>
</protein>
<organism evidence="2 3">
    <name type="scientific">Candidatus Brocadia sinica JPN1</name>
    <dbReference type="NCBI Taxonomy" id="1197129"/>
    <lineage>
        <taxon>Bacteria</taxon>
        <taxon>Pseudomonadati</taxon>
        <taxon>Planctomycetota</taxon>
        <taxon>Candidatus Brocadiia</taxon>
        <taxon>Candidatus Brocadiales</taxon>
        <taxon>Candidatus Brocadiaceae</taxon>
        <taxon>Candidatus Brocadia</taxon>
    </lineage>
</organism>
<dbReference type="Proteomes" id="UP000032309">
    <property type="component" value="Unassembled WGS sequence"/>
</dbReference>
<comment type="caution">
    <text evidence="2">The sequence shown here is derived from an EMBL/GenBank/DDBJ whole genome shotgun (WGS) entry which is preliminary data.</text>
</comment>
<evidence type="ECO:0000313" key="2">
    <source>
        <dbReference type="EMBL" id="GAN32011.1"/>
    </source>
</evidence>
<evidence type="ECO:0000256" key="1">
    <source>
        <dbReference type="SAM" id="MobiDB-lite"/>
    </source>
</evidence>
<keyword evidence="3" id="KW-1185">Reference proteome</keyword>